<dbReference type="EMBL" id="WSEL01000003">
    <property type="protein sequence ID" value="MVQ28629.1"/>
    <property type="molecule type" value="Genomic_DNA"/>
</dbReference>
<evidence type="ECO:0000256" key="2">
    <source>
        <dbReference type="SAM" id="SignalP"/>
    </source>
</evidence>
<evidence type="ECO:0000313" key="4">
    <source>
        <dbReference type="Proteomes" id="UP000469385"/>
    </source>
</evidence>
<evidence type="ECO:0008006" key="5">
    <source>
        <dbReference type="Google" id="ProtNLM"/>
    </source>
</evidence>
<dbReference type="RefSeq" id="WP_157396707.1">
    <property type="nucleotide sequence ID" value="NZ_WSEL01000003.1"/>
</dbReference>
<keyword evidence="1" id="KW-0175">Coiled coil</keyword>
<name>A0A6N8IP31_9BURK</name>
<dbReference type="Proteomes" id="UP000469385">
    <property type="component" value="Unassembled WGS sequence"/>
</dbReference>
<accession>A0A6N8IP31</accession>
<comment type="caution">
    <text evidence="3">The sequence shown here is derived from an EMBL/GenBank/DDBJ whole genome shotgun (WGS) entry which is preliminary data.</text>
</comment>
<sequence length="475" mass="51359">MESTWRRAGLVLCLAAGSAAAQPAPDTQSLRRELDAMRAEYEQRIRALEERLRAAEQAAQSQQAPAQSQQAAPGAVVVPAVPAAVAVPAVPAPSPTPTARASPPPLLEASLILSGQYTHTSRDPADYRIRGFPLPPTAEIGPGTRGFSLAESELGLTANIDPWFRGFAAIAFTPDNQVSVEEAYVQTTSLGQGLTLKAGRFFSSVGYLNAQHAHTWDFVDAPLAYQAMLGRQFGDDGVQLAWLAPTDQFFEIRAELGRGRSFPGTDTNRNGAGMAAVSAHSGGDIGDSHSWRAGLSFLRARADNQDLAAFDSVGNPITNAFTGNTRVWVADAVWKWAPNGNPSRQNFKLQAEYLYSTRDGSVVVDTTGLASPGNFRASQSGWYLQGLYQFMPRWRVGLRTERLNPGVPDYGANAGLVGLDSGNPTKQTLMLDWSPSEFSRWRLQAAQDRARPGDPDWQWTVQYQMSLGAHGAHSY</sequence>
<gene>
    <name evidence="3" type="ORF">GON04_04180</name>
</gene>
<dbReference type="Gene3D" id="2.40.160.10">
    <property type="entry name" value="Porin"/>
    <property type="match status" value="1"/>
</dbReference>
<dbReference type="SUPFAM" id="SSF56935">
    <property type="entry name" value="Porins"/>
    <property type="match status" value="1"/>
</dbReference>
<protein>
    <recommendedName>
        <fullName evidence="5">TonB-dependent receptor</fullName>
    </recommendedName>
</protein>
<reference evidence="3 4" key="1">
    <citation type="submission" date="2019-12" db="EMBL/GenBank/DDBJ databases">
        <authorList>
            <person name="Huq M.A."/>
        </authorList>
    </citation>
    <scope>NUCLEOTIDE SEQUENCE [LARGE SCALE GENOMIC DNA]</scope>
    <source>
        <strain evidence="3 4">MAH-25</strain>
    </source>
</reference>
<evidence type="ECO:0000256" key="1">
    <source>
        <dbReference type="SAM" id="Coils"/>
    </source>
</evidence>
<feature type="signal peptide" evidence="2">
    <location>
        <begin position="1"/>
        <end position="21"/>
    </location>
</feature>
<feature type="coiled-coil region" evidence="1">
    <location>
        <begin position="31"/>
        <end position="58"/>
    </location>
</feature>
<dbReference type="InterPro" id="IPR023614">
    <property type="entry name" value="Porin_dom_sf"/>
</dbReference>
<dbReference type="AlphaFoldDB" id="A0A6N8IP31"/>
<keyword evidence="4" id="KW-1185">Reference proteome</keyword>
<feature type="chain" id="PRO_5027058928" description="TonB-dependent receptor" evidence="2">
    <location>
        <begin position="22"/>
        <end position="475"/>
    </location>
</feature>
<keyword evidence="2" id="KW-0732">Signal</keyword>
<evidence type="ECO:0000313" key="3">
    <source>
        <dbReference type="EMBL" id="MVQ28629.1"/>
    </source>
</evidence>
<proteinExistence type="predicted"/>
<organism evidence="3 4">
    <name type="scientific">Ramlibacter pinisoli</name>
    <dbReference type="NCBI Taxonomy" id="2682844"/>
    <lineage>
        <taxon>Bacteria</taxon>
        <taxon>Pseudomonadati</taxon>
        <taxon>Pseudomonadota</taxon>
        <taxon>Betaproteobacteria</taxon>
        <taxon>Burkholderiales</taxon>
        <taxon>Comamonadaceae</taxon>
        <taxon>Ramlibacter</taxon>
    </lineage>
</organism>